<protein>
    <submittedName>
        <fullName evidence="2">Cupin domain-containing protein</fullName>
    </submittedName>
</protein>
<dbReference type="InterPro" id="IPR011051">
    <property type="entry name" value="RmlC_Cupin_sf"/>
</dbReference>
<proteinExistence type="predicted"/>
<gene>
    <name evidence="2" type="ORF">JF888_03055</name>
</gene>
<dbReference type="Proteomes" id="UP000620075">
    <property type="component" value="Unassembled WGS sequence"/>
</dbReference>
<evidence type="ECO:0000313" key="3">
    <source>
        <dbReference type="Proteomes" id="UP000620075"/>
    </source>
</evidence>
<evidence type="ECO:0000259" key="1">
    <source>
        <dbReference type="Pfam" id="PF07883"/>
    </source>
</evidence>
<dbReference type="PANTHER" id="PTHR36440:SF1">
    <property type="entry name" value="PUTATIVE (AFU_ORTHOLOGUE AFUA_8G07350)-RELATED"/>
    <property type="match status" value="1"/>
</dbReference>
<dbReference type="AlphaFoldDB" id="A0A934NCQ6"/>
<evidence type="ECO:0000313" key="2">
    <source>
        <dbReference type="EMBL" id="MBJ7602164.1"/>
    </source>
</evidence>
<dbReference type="InterPro" id="IPR014710">
    <property type="entry name" value="RmlC-like_jellyroll"/>
</dbReference>
<comment type="caution">
    <text evidence="2">The sequence shown here is derived from an EMBL/GenBank/DDBJ whole genome shotgun (WGS) entry which is preliminary data.</text>
</comment>
<sequence>MENAIAPGDGPPLHTHANEDEAWYVLEGELRFRLGAELRGAPAGTFVFVARGTPHCFQNVGQQAARVLVLFTPSGMERFFDRFASPPDGANASEAFSRIGREAGMEVIGPSLAVSDPLPARA</sequence>
<dbReference type="PANTHER" id="PTHR36440">
    <property type="entry name" value="PUTATIVE (AFU_ORTHOLOGUE AFUA_8G07350)-RELATED"/>
    <property type="match status" value="1"/>
</dbReference>
<dbReference type="Gene3D" id="2.60.120.10">
    <property type="entry name" value="Jelly Rolls"/>
    <property type="match status" value="1"/>
</dbReference>
<feature type="domain" description="Cupin type-2" evidence="1">
    <location>
        <begin position="5"/>
        <end position="71"/>
    </location>
</feature>
<reference evidence="2 3" key="1">
    <citation type="submission" date="2020-10" db="EMBL/GenBank/DDBJ databases">
        <title>Ca. Dormibacterota MAGs.</title>
        <authorList>
            <person name="Montgomery K."/>
        </authorList>
    </citation>
    <scope>NUCLEOTIDE SEQUENCE [LARGE SCALE GENOMIC DNA]</scope>
    <source>
        <strain evidence="2">SC8811_S16_3</strain>
    </source>
</reference>
<accession>A0A934NCQ6</accession>
<dbReference type="Pfam" id="PF07883">
    <property type="entry name" value="Cupin_2"/>
    <property type="match status" value="1"/>
</dbReference>
<dbReference type="SUPFAM" id="SSF51182">
    <property type="entry name" value="RmlC-like cupins"/>
    <property type="match status" value="1"/>
</dbReference>
<dbReference type="EMBL" id="JAEKNQ010000015">
    <property type="protein sequence ID" value="MBJ7602164.1"/>
    <property type="molecule type" value="Genomic_DNA"/>
</dbReference>
<organism evidence="2 3">
    <name type="scientific">Candidatus Dormiibacter inghamiae</name>
    <dbReference type="NCBI Taxonomy" id="3127013"/>
    <lineage>
        <taxon>Bacteria</taxon>
        <taxon>Bacillati</taxon>
        <taxon>Candidatus Dormiibacterota</taxon>
        <taxon>Candidatus Dormibacteria</taxon>
        <taxon>Candidatus Dormibacterales</taxon>
        <taxon>Candidatus Dormibacteraceae</taxon>
        <taxon>Candidatus Dormiibacter</taxon>
    </lineage>
</organism>
<dbReference type="InterPro" id="IPR013096">
    <property type="entry name" value="Cupin_2"/>
</dbReference>
<dbReference type="InterPro" id="IPR053146">
    <property type="entry name" value="QDO-like"/>
</dbReference>
<name>A0A934NCQ6_9BACT</name>